<sequence length="80" mass="9308">MSASMLGLASIIFPFIIVILVIIGFYKAFVKKKDVSAFYTPFDEITGQTEVPFHEEQEVVSEEDEDERDDQYKNKKREKK</sequence>
<organism evidence="3 4">
    <name type="scientific">Pontibacillus yanchengensis</name>
    <dbReference type="NCBI Taxonomy" id="462910"/>
    <lineage>
        <taxon>Bacteria</taxon>
        <taxon>Bacillati</taxon>
        <taxon>Bacillota</taxon>
        <taxon>Bacilli</taxon>
        <taxon>Bacillales</taxon>
        <taxon>Bacillaceae</taxon>
        <taxon>Pontibacillus</taxon>
    </lineage>
</organism>
<protein>
    <submittedName>
        <fullName evidence="3">DUF3951 domain-containing protein</fullName>
    </submittedName>
</protein>
<evidence type="ECO:0000313" key="4">
    <source>
        <dbReference type="Proteomes" id="UP000468638"/>
    </source>
</evidence>
<accession>A0A6I4ZT44</accession>
<dbReference type="Pfam" id="PF13131">
    <property type="entry name" value="DUF3951"/>
    <property type="match status" value="1"/>
</dbReference>
<dbReference type="AlphaFoldDB" id="A0A6I4ZT44"/>
<dbReference type="EMBL" id="WMEQ01000001">
    <property type="protein sequence ID" value="MYL32344.1"/>
    <property type="molecule type" value="Genomic_DNA"/>
</dbReference>
<comment type="caution">
    <text evidence="3">The sequence shown here is derived from an EMBL/GenBank/DDBJ whole genome shotgun (WGS) entry which is preliminary data.</text>
</comment>
<evidence type="ECO:0000313" key="3">
    <source>
        <dbReference type="EMBL" id="MYL32344.1"/>
    </source>
</evidence>
<feature type="transmembrane region" description="Helical" evidence="2">
    <location>
        <begin position="6"/>
        <end position="26"/>
    </location>
</feature>
<dbReference type="OrthoDB" id="2476430at2"/>
<keyword evidence="2" id="KW-0812">Transmembrane</keyword>
<proteinExistence type="predicted"/>
<dbReference type="InterPro" id="IPR025028">
    <property type="entry name" value="DUF3951"/>
</dbReference>
<keyword evidence="2" id="KW-0472">Membrane</keyword>
<keyword evidence="2" id="KW-1133">Transmembrane helix</keyword>
<name>A0A6I4ZT44_9BACI</name>
<gene>
    <name evidence="3" type="ORF">GLW05_01825</name>
</gene>
<evidence type="ECO:0000256" key="2">
    <source>
        <dbReference type="SAM" id="Phobius"/>
    </source>
</evidence>
<reference evidence="3 4" key="1">
    <citation type="submission" date="2019-11" db="EMBL/GenBank/DDBJ databases">
        <title>Genome sequences of 17 halophilic strains isolated from different environments.</title>
        <authorList>
            <person name="Furrow R.E."/>
        </authorList>
    </citation>
    <scope>NUCLEOTIDE SEQUENCE [LARGE SCALE GENOMIC DNA]</scope>
    <source>
        <strain evidence="3 4">22514_16_FS</strain>
    </source>
</reference>
<feature type="compositionally biased region" description="Acidic residues" evidence="1">
    <location>
        <begin position="58"/>
        <end position="69"/>
    </location>
</feature>
<evidence type="ECO:0000256" key="1">
    <source>
        <dbReference type="SAM" id="MobiDB-lite"/>
    </source>
</evidence>
<dbReference type="Proteomes" id="UP000468638">
    <property type="component" value="Unassembled WGS sequence"/>
</dbReference>
<feature type="region of interest" description="Disordered" evidence="1">
    <location>
        <begin position="49"/>
        <end position="80"/>
    </location>
</feature>
<dbReference type="RefSeq" id="WP_160847644.1">
    <property type="nucleotide sequence ID" value="NZ_WMEQ01000001.1"/>
</dbReference>